<sequence>MKNTKHASPAVPSAAQIKKFREDPQVAEFRGGITSRSLLEITDPREVRHARILHWLFNPLNEHELGDGAIRALLRAAAKADGDRAGELNRLAKLTWKEAVVCREYRIGNRSCDLVIANPKQRVILAIEFKTGAKLSPKQLADYEKGLKKEFPADTRKGEPWQFVGVLLDSESRNHVEAMEHGWIPLDLSWLVSFLSEHKPDGRLGGSGKQALRDYLTYLERHAREHDQRERLITGIAMRHETVVRWMGRLYDMDWNKCIRSVASDGRRAIDAWYLSDWEHWQEVVDHLPFAPIYAAAHQLGLTVDEGRTTACLYDPRWDAFKKSKDQGSWPVYLLVEPQKNGPAFRVRTIGWLEKMSTKSIKRLADQDHGLTRDGLQKKWTALEKTEDVTAAKLSNELKTQMMSVDERLG</sequence>
<evidence type="ECO:0000313" key="1">
    <source>
        <dbReference type="EMBL" id="MFG6468402.1"/>
    </source>
</evidence>
<dbReference type="Proteomes" id="UP001606303">
    <property type="component" value="Unassembled WGS sequence"/>
</dbReference>
<dbReference type="RefSeq" id="WP_394386556.1">
    <property type="nucleotide sequence ID" value="NZ_JBIGIB010000005.1"/>
</dbReference>
<dbReference type="EMBL" id="JBIGIB010000005">
    <property type="protein sequence ID" value="MFG6468402.1"/>
    <property type="molecule type" value="Genomic_DNA"/>
</dbReference>
<gene>
    <name evidence="1" type="ORF">ACG01O_17395</name>
</gene>
<dbReference type="InterPro" id="IPR029470">
    <property type="entry name" value="PDDEXK_4"/>
</dbReference>
<proteinExistence type="predicted"/>
<organism evidence="1 2">
    <name type="scientific">Pelomonas baiyunensis</name>
    <dbReference type="NCBI Taxonomy" id="3299026"/>
    <lineage>
        <taxon>Bacteria</taxon>
        <taxon>Pseudomonadati</taxon>
        <taxon>Pseudomonadota</taxon>
        <taxon>Betaproteobacteria</taxon>
        <taxon>Burkholderiales</taxon>
        <taxon>Sphaerotilaceae</taxon>
        <taxon>Roseateles</taxon>
    </lineage>
</organism>
<protein>
    <submittedName>
        <fullName evidence="1">PD-(D/E)XK nuclease family protein</fullName>
    </submittedName>
</protein>
<keyword evidence="2" id="KW-1185">Reference proteome</keyword>
<reference evidence="1 2" key="1">
    <citation type="submission" date="2024-08" db="EMBL/GenBank/DDBJ databases">
        <authorList>
            <person name="Lu H."/>
        </authorList>
    </citation>
    <scope>NUCLEOTIDE SEQUENCE [LARGE SCALE GENOMIC DNA]</scope>
    <source>
        <strain evidence="1 2">BYS87W</strain>
    </source>
</reference>
<accession>A0ABW7H2E3</accession>
<name>A0ABW7H2E3_9BURK</name>
<dbReference type="Pfam" id="PF14281">
    <property type="entry name" value="PDDEXK_4"/>
    <property type="match status" value="1"/>
</dbReference>
<evidence type="ECO:0000313" key="2">
    <source>
        <dbReference type="Proteomes" id="UP001606303"/>
    </source>
</evidence>
<comment type="caution">
    <text evidence="1">The sequence shown here is derived from an EMBL/GenBank/DDBJ whole genome shotgun (WGS) entry which is preliminary data.</text>
</comment>